<accession>A0A6C0GS44</accession>
<keyword evidence="1" id="KW-0812">Transmembrane</keyword>
<evidence type="ECO:0000256" key="1">
    <source>
        <dbReference type="SAM" id="Phobius"/>
    </source>
</evidence>
<dbReference type="Pfam" id="PF12695">
    <property type="entry name" value="Abhydrolase_5"/>
    <property type="match status" value="1"/>
</dbReference>
<dbReference type="Gene3D" id="3.40.50.1820">
    <property type="entry name" value="alpha/beta hydrolase"/>
    <property type="match status" value="1"/>
</dbReference>
<protein>
    <submittedName>
        <fullName evidence="3">Alpha/beta hydrolase</fullName>
    </submittedName>
</protein>
<keyword evidence="1" id="KW-1133">Transmembrane helix</keyword>
<evidence type="ECO:0000259" key="2">
    <source>
        <dbReference type="Pfam" id="PF12695"/>
    </source>
</evidence>
<feature type="domain" description="Alpha/beta hydrolase fold-5" evidence="2">
    <location>
        <begin position="80"/>
        <end position="243"/>
    </location>
</feature>
<dbReference type="AlphaFoldDB" id="A0A6C0GS44"/>
<dbReference type="KEGG" id="rhoz:GXP67_28755"/>
<keyword evidence="4" id="KW-1185">Reference proteome</keyword>
<organism evidence="3 4">
    <name type="scientific">Rhodocytophaga rosea</name>
    <dbReference type="NCBI Taxonomy" id="2704465"/>
    <lineage>
        <taxon>Bacteria</taxon>
        <taxon>Pseudomonadati</taxon>
        <taxon>Bacteroidota</taxon>
        <taxon>Cytophagia</taxon>
        <taxon>Cytophagales</taxon>
        <taxon>Rhodocytophagaceae</taxon>
        <taxon>Rhodocytophaga</taxon>
    </lineage>
</organism>
<dbReference type="InterPro" id="IPR029059">
    <property type="entry name" value="AB_hydrolase_5"/>
</dbReference>
<dbReference type="RefSeq" id="WP_162446341.1">
    <property type="nucleotide sequence ID" value="NZ_CP048222.1"/>
</dbReference>
<dbReference type="Proteomes" id="UP000480178">
    <property type="component" value="Chromosome"/>
</dbReference>
<evidence type="ECO:0000313" key="3">
    <source>
        <dbReference type="EMBL" id="QHT70362.1"/>
    </source>
</evidence>
<dbReference type="GO" id="GO:0016787">
    <property type="term" value="F:hydrolase activity"/>
    <property type="evidence" value="ECO:0007669"/>
    <property type="project" value="UniProtKB-KW"/>
</dbReference>
<reference evidence="3 4" key="1">
    <citation type="submission" date="2020-01" db="EMBL/GenBank/DDBJ databases">
        <authorList>
            <person name="Kim M.K."/>
        </authorList>
    </citation>
    <scope>NUCLEOTIDE SEQUENCE [LARGE SCALE GENOMIC DNA]</scope>
    <source>
        <strain evidence="3 4">172606-1</strain>
    </source>
</reference>
<proteinExistence type="predicted"/>
<dbReference type="SUPFAM" id="SSF53474">
    <property type="entry name" value="alpha/beta-Hydrolases"/>
    <property type="match status" value="1"/>
</dbReference>
<evidence type="ECO:0000313" key="4">
    <source>
        <dbReference type="Proteomes" id="UP000480178"/>
    </source>
</evidence>
<gene>
    <name evidence="3" type="ORF">GXP67_28755</name>
</gene>
<keyword evidence="1" id="KW-0472">Membrane</keyword>
<feature type="transmembrane region" description="Helical" evidence="1">
    <location>
        <begin position="25"/>
        <end position="44"/>
    </location>
</feature>
<keyword evidence="3" id="KW-0378">Hydrolase</keyword>
<dbReference type="EMBL" id="CP048222">
    <property type="protein sequence ID" value="QHT70362.1"/>
    <property type="molecule type" value="Genomic_DNA"/>
</dbReference>
<dbReference type="InterPro" id="IPR029058">
    <property type="entry name" value="AB_hydrolase_fold"/>
</dbReference>
<sequence>MTISAPFVRFFRWTAGLSIRNKIRFVWFTLVSIFMGWLVVSYQVRGVDAAIMSSDQQVVVSNTEESITFSPAQHIRPLTFIFYPGALVSAKSYAPFARAIALQGYTTIIVKMPFRLASFGHEKALQFIKENKIPQQWVVGGHSLGAAKAAQFAFEHPQLLQGLILIGTSHPRELNLSGLSLDVTKIYGSLDGVASVEEVMAYKKNLPSHSQFIEIEGGNHAQFGYYGSQLGDHSATISRERQHDLSIKATLQSLQRIEKAGAQKISGND</sequence>
<name>A0A6C0GS44_9BACT</name>